<dbReference type="AlphaFoldDB" id="A0A0B2V2F3"/>
<proteinExistence type="predicted"/>
<reference evidence="2 3" key="1">
    <citation type="submission" date="2014-11" db="EMBL/GenBank/DDBJ databases">
        <title>Genetic blueprint of the zoonotic pathogen Toxocara canis.</title>
        <authorList>
            <person name="Zhu X.-Q."/>
            <person name="Korhonen P.K."/>
            <person name="Cai H."/>
            <person name="Young N.D."/>
            <person name="Nejsum P."/>
            <person name="von Samson-Himmelstjerna G."/>
            <person name="Boag P.R."/>
            <person name="Tan P."/>
            <person name="Li Q."/>
            <person name="Min J."/>
            <person name="Yang Y."/>
            <person name="Wang X."/>
            <person name="Fang X."/>
            <person name="Hall R.S."/>
            <person name="Hofmann A."/>
            <person name="Sternberg P.W."/>
            <person name="Jex A.R."/>
            <person name="Gasser R.B."/>
        </authorList>
    </citation>
    <scope>NUCLEOTIDE SEQUENCE [LARGE SCALE GENOMIC DNA]</scope>
    <source>
        <strain evidence="2">PN_DK_2014</strain>
    </source>
</reference>
<accession>A0A0B2V2F3</accession>
<keyword evidence="1" id="KW-0472">Membrane</keyword>
<feature type="transmembrane region" description="Helical" evidence="1">
    <location>
        <begin position="706"/>
        <end position="726"/>
    </location>
</feature>
<feature type="non-terminal residue" evidence="2">
    <location>
        <position position="1"/>
    </location>
</feature>
<keyword evidence="1" id="KW-0812">Transmembrane</keyword>
<dbReference type="EMBL" id="JPKZ01002772">
    <property type="protein sequence ID" value="KHN75185.1"/>
    <property type="molecule type" value="Genomic_DNA"/>
</dbReference>
<keyword evidence="3" id="KW-1185">Reference proteome</keyword>
<evidence type="ECO:0000313" key="2">
    <source>
        <dbReference type="EMBL" id="KHN75185.1"/>
    </source>
</evidence>
<dbReference type="OMA" id="NIYKARM"/>
<dbReference type="OrthoDB" id="5917548at2759"/>
<feature type="transmembrane region" description="Helical" evidence="1">
    <location>
        <begin position="746"/>
        <end position="766"/>
    </location>
</feature>
<comment type="caution">
    <text evidence="2">The sequence shown here is derived from an EMBL/GenBank/DDBJ whole genome shotgun (WGS) entry which is preliminary data.</text>
</comment>
<sequence length="847" mass="96214">RPLPNDLSKLEKIRLTERSFETVRNLHVNWYVYAIKALMGQLGKQLYQHLPTGDRQRLARCLDNIEDEKDLVAGAQCLIEGREKEKRNRDNYIKWTKALKKINSSPMMITRKMSVEEERMQNALTLISTRKQSLISLLSEHNRIPNSRANSMHQANVVEKNMSTIIVNINQVEEYFSDKKALSTLPKTTSNTTSISAEKLLEPNQQLRPSTRIRAVGDGQGNITTKPFVELYLFLNKKTPIALSYTKKCFQKVSANSEDNSSSEGTVKSWVGSFRIGRKLCDAKDNDTKQKQHPSIEGKTIQAMISERFNVDQTSKTNNAKEKNARRFYLNKQLWKVNRREIAKNLHSNGLKVLRGERSKSRPFLKPLHIKARQLNIGNGTQANNLNAHRYRRKRTAYHLFANKVTKSDKDIIEVTNLIRTIVNGEKPANDWNLSYERLLQFRNELDAKEKLPGAKVYDFRLFDIVLDNERPSKSPSRNTSFPDFLTMAFDLIDTLGGKDRKHNSNMKLLSPRIAPLMPDKVEENRRHLSPSILPFYNDESSDTVAPLPKILEASGLSERDRQAILEMVMDVSGAKEAVEMGLDVLGHMNFFGIEGELFEVDWLLAALQVTKRMDDLFSWLERSFNKIQNKEINQKGFTFLEVKQLKKLLNEHGVKDANEVDFDLEEYGRLRGREREEALWKRLEHIAKNNTSVQRRTKRTLPISVLNPVVLAPYMFSPVVGLSVLGPVVLSPNIFSPLLLNPSVLGPFVLSPAVAMPFILSPYLLSPYVLTPIVMAPFILNPYVLSPNVINPYILSPLILSPYVLCPDVISPQALGGQILSPSVLSPSFLTQSVLMASVLSPTFLS</sequence>
<dbReference type="Proteomes" id="UP000031036">
    <property type="component" value="Unassembled WGS sequence"/>
</dbReference>
<dbReference type="Pfam" id="PF04870">
    <property type="entry name" value="Moulting_cycle"/>
    <property type="match status" value="1"/>
</dbReference>
<organism evidence="2 3">
    <name type="scientific">Toxocara canis</name>
    <name type="common">Canine roundworm</name>
    <dbReference type="NCBI Taxonomy" id="6265"/>
    <lineage>
        <taxon>Eukaryota</taxon>
        <taxon>Metazoa</taxon>
        <taxon>Ecdysozoa</taxon>
        <taxon>Nematoda</taxon>
        <taxon>Chromadorea</taxon>
        <taxon>Rhabditida</taxon>
        <taxon>Spirurina</taxon>
        <taxon>Ascaridomorpha</taxon>
        <taxon>Ascaridoidea</taxon>
        <taxon>Toxocaridae</taxon>
        <taxon>Toxocara</taxon>
    </lineage>
</organism>
<name>A0A0B2V2F3_TOXCA</name>
<keyword evidence="1" id="KW-1133">Transmembrane helix</keyword>
<evidence type="ECO:0000313" key="3">
    <source>
        <dbReference type="Proteomes" id="UP000031036"/>
    </source>
</evidence>
<dbReference type="PANTHER" id="PTHR21523:SF44">
    <property type="entry name" value="MLT-TEN (MLT-10) RELATED"/>
    <property type="match status" value="1"/>
</dbReference>
<gene>
    <name evidence="2" type="primary">srfbp1</name>
    <name evidence="2" type="ORF">Tcan_06588</name>
</gene>
<dbReference type="STRING" id="6265.A0A0B2V2F3"/>
<protein>
    <submittedName>
        <fullName evidence="2">Serum response factor-binding protein 1</fullName>
    </submittedName>
</protein>
<evidence type="ECO:0000256" key="1">
    <source>
        <dbReference type="SAM" id="Phobius"/>
    </source>
</evidence>
<dbReference type="InterPro" id="IPR006954">
    <property type="entry name" value="Mlt-10-like"/>
</dbReference>
<dbReference type="PANTHER" id="PTHR21523">
    <property type="match status" value="1"/>
</dbReference>